<dbReference type="EMBL" id="LAZR01047708">
    <property type="protein sequence ID" value="KKK93591.1"/>
    <property type="molecule type" value="Genomic_DNA"/>
</dbReference>
<name>A0A0F9CA73_9ZZZZ</name>
<comment type="caution">
    <text evidence="1">The sequence shown here is derived from an EMBL/GenBank/DDBJ whole genome shotgun (WGS) entry which is preliminary data.</text>
</comment>
<dbReference type="AlphaFoldDB" id="A0A0F9CA73"/>
<evidence type="ECO:0000313" key="1">
    <source>
        <dbReference type="EMBL" id="KKK93591.1"/>
    </source>
</evidence>
<protein>
    <submittedName>
        <fullName evidence="1">Uncharacterized protein</fullName>
    </submittedName>
</protein>
<accession>A0A0F9CA73</accession>
<sequence length="86" mass="9910">MAIFKFGDVEVDMDYDEVVDYLMSQGKSESAAIDLMSHSSENEWQKAKFDFVLESIMGDLPYLYSQIKDVVIREGEVEEQRVTVHP</sequence>
<organism evidence="1">
    <name type="scientific">marine sediment metagenome</name>
    <dbReference type="NCBI Taxonomy" id="412755"/>
    <lineage>
        <taxon>unclassified sequences</taxon>
        <taxon>metagenomes</taxon>
        <taxon>ecological metagenomes</taxon>
    </lineage>
</organism>
<reference evidence="1" key="1">
    <citation type="journal article" date="2015" name="Nature">
        <title>Complex archaea that bridge the gap between prokaryotes and eukaryotes.</title>
        <authorList>
            <person name="Spang A."/>
            <person name="Saw J.H."/>
            <person name="Jorgensen S.L."/>
            <person name="Zaremba-Niedzwiedzka K."/>
            <person name="Martijn J."/>
            <person name="Lind A.E."/>
            <person name="van Eijk R."/>
            <person name="Schleper C."/>
            <person name="Guy L."/>
            <person name="Ettema T.J."/>
        </authorList>
    </citation>
    <scope>NUCLEOTIDE SEQUENCE</scope>
</reference>
<gene>
    <name evidence="1" type="ORF">LCGC14_2691390</name>
</gene>
<proteinExistence type="predicted"/>